<dbReference type="NCBIfam" id="NF041492">
    <property type="entry name" value="MobF"/>
    <property type="match status" value="1"/>
</dbReference>
<dbReference type="Proteomes" id="UP001465153">
    <property type="component" value="Unassembled WGS sequence"/>
</dbReference>
<dbReference type="SMART" id="SM00382">
    <property type="entry name" value="AAA"/>
    <property type="match status" value="1"/>
</dbReference>
<dbReference type="InterPro" id="IPR027417">
    <property type="entry name" value="P-loop_NTPase"/>
</dbReference>
<dbReference type="CDD" id="cd18809">
    <property type="entry name" value="SF1_C_RecD"/>
    <property type="match status" value="1"/>
</dbReference>
<dbReference type="SUPFAM" id="SSF52540">
    <property type="entry name" value="P-loop containing nucleoside triphosphate hydrolases"/>
    <property type="match status" value="2"/>
</dbReference>
<dbReference type="RefSeq" id="WP_353303135.1">
    <property type="nucleotide sequence ID" value="NZ_BAABWN010000007.1"/>
</dbReference>
<dbReference type="NCBIfam" id="TIGR02686">
    <property type="entry name" value="relax_trwC"/>
    <property type="match status" value="1"/>
</dbReference>
<dbReference type="InterPro" id="IPR014862">
    <property type="entry name" value="TrwC"/>
</dbReference>
<keyword evidence="3" id="KW-1185">Reference proteome</keyword>
<dbReference type="Pfam" id="PF08751">
    <property type="entry name" value="TrwC"/>
    <property type="match status" value="1"/>
</dbReference>
<feature type="domain" description="AAA+ ATPase" evidence="1">
    <location>
        <begin position="446"/>
        <end position="676"/>
    </location>
</feature>
<dbReference type="SUPFAM" id="SSF55464">
    <property type="entry name" value="Origin of replication-binding domain, RBD-like"/>
    <property type="match status" value="1"/>
</dbReference>
<dbReference type="Pfam" id="PF13604">
    <property type="entry name" value="AAA_30"/>
    <property type="match status" value="1"/>
</dbReference>
<dbReference type="InterPro" id="IPR003593">
    <property type="entry name" value="AAA+_ATPase"/>
</dbReference>
<organism evidence="2 3">
    <name type="scientific">Sessilibacter corallicola</name>
    <dbReference type="NCBI Taxonomy" id="2904075"/>
    <lineage>
        <taxon>Bacteria</taxon>
        <taxon>Pseudomonadati</taxon>
        <taxon>Pseudomonadota</taxon>
        <taxon>Gammaproteobacteria</taxon>
        <taxon>Cellvibrionales</taxon>
        <taxon>Cellvibrionaceae</taxon>
        <taxon>Sessilibacter</taxon>
    </lineage>
</organism>
<evidence type="ECO:0000259" key="1">
    <source>
        <dbReference type="SMART" id="SM00382"/>
    </source>
</evidence>
<accession>A0ABQ0A9V8</accession>
<name>A0ABQ0A9V8_9GAMM</name>
<dbReference type="Gene3D" id="3.40.50.300">
    <property type="entry name" value="P-loop containing nucleotide triphosphate hydrolases"/>
    <property type="match status" value="2"/>
</dbReference>
<sequence length="950" mass="107199">MGIMLRIYTSKNSAQAKSYFAKELSRGDYYFGKDDVPGIWGGKAAQMLGLSGHTEQSVFNNLVDNIHPETGDTMTARHRINRRAGFDISFNTPKSFSILAEYSGDERLLEAFRDAVHSTMEELETEVYTRVRKEGSNEIRRTGNLVYSAFEHYTSRAVKGHVPDMNCHMHCFVPNLTFDEVEQQWKAAELINIRRDAPYYEARFHSHLSNRLTELGIDIESDGKYWKIAGISKETVDKFSNRTKEIEEYIAANNIQDDKAKDQVGAQLRTAKVEGLSKHHLRDIWWNRLDDQEKETLDRLSAFKPDDTDAQTQQKQIQERMINADKYLDYALRLHLERQSVLPLSRLKESALREGFGDITAHDIDRAIAQRKDLIILPLKDRVMVSTLDVLHEEEAITQFVVNGYATQQKYHDNYVIPKLVDHSRNTDIELSDEQKKVIQSLLASRHRVDGIQGKAGTGKTTLLAGLIKGIEASGNEAVILAPSADAAYNTLRQDGETYQNSAMQQAQTLARFIVNEREHEKHQDKTIIVDEAGLLSVGDMHKLFSIAENYNNRIVLVGDSGQHNSVNRGDAFRILQQEAGLETYQLEQIRRQQGVFKQAVDYVSKGNLEKGFNQLDELNAIHEETDSETRYKALSNKYVEHLKHDKTVLAVAPTHAEGAQVTQAIRDALHAEKLLSKKEQKATRFHNLQLTEAERGNIDSYHIGQMVRFQQNAKGGIVRGAQYTVADITDDDVIISDGGGEAFALDLSLAPRFNLYEQRDIHLSPGEKIRITEGGTSKDGGRLNNGSIQTVKNVKKNGDIELLNGRTLDASQGNFNYGYVTTSHASQGKTVDHVLIAQNTEYDGAASQEQFYVSVSRGKQSVEIFTDDKTLLSEQIKSSHARVSVIELTKNQPDGSTRWQKQIEDVQVMTHYANSGLFNDRSWSAYKHASNEIAQDRGPIKHNHKGLER</sequence>
<dbReference type="InterPro" id="IPR050534">
    <property type="entry name" value="Coronavir_polyprotein_1ab"/>
</dbReference>
<dbReference type="InterPro" id="IPR014059">
    <property type="entry name" value="TraI/TrwC_relax"/>
</dbReference>
<dbReference type="PANTHER" id="PTHR43788">
    <property type="entry name" value="DNA2/NAM7 HELICASE FAMILY MEMBER"/>
    <property type="match status" value="1"/>
</dbReference>
<protein>
    <recommendedName>
        <fullName evidence="1">AAA+ ATPase domain-containing protein</fullName>
    </recommendedName>
</protein>
<gene>
    <name evidence="2" type="ORF">NBRC116591_22510</name>
</gene>
<comment type="caution">
    <text evidence="2">The sequence shown here is derived from an EMBL/GenBank/DDBJ whole genome shotgun (WGS) entry which is preliminary data.</text>
</comment>
<proteinExistence type="predicted"/>
<evidence type="ECO:0000313" key="3">
    <source>
        <dbReference type="Proteomes" id="UP001465153"/>
    </source>
</evidence>
<dbReference type="EMBL" id="BAABWN010000007">
    <property type="protein sequence ID" value="GAA6168440.1"/>
    <property type="molecule type" value="Genomic_DNA"/>
</dbReference>
<reference evidence="2 3" key="1">
    <citation type="submission" date="2024-04" db="EMBL/GenBank/DDBJ databases">
        <title>Draft genome sequence of Sessilibacter corallicola NBRC 116591.</title>
        <authorList>
            <person name="Miyakawa T."/>
            <person name="Kusuya Y."/>
            <person name="Miura T."/>
        </authorList>
    </citation>
    <scope>NUCLEOTIDE SEQUENCE [LARGE SCALE GENOMIC DNA]</scope>
    <source>
        <strain evidence="2 3">KU-00831-HH</strain>
    </source>
</reference>
<evidence type="ECO:0000313" key="2">
    <source>
        <dbReference type="EMBL" id="GAA6168440.1"/>
    </source>
</evidence>